<proteinExistence type="predicted"/>
<dbReference type="EMBL" id="WKFB01000527">
    <property type="protein sequence ID" value="KAF6720239.1"/>
    <property type="molecule type" value="Genomic_DNA"/>
</dbReference>
<protein>
    <submittedName>
        <fullName evidence="2">Laminin subunit gamma-1</fullName>
    </submittedName>
</protein>
<evidence type="ECO:0000313" key="3">
    <source>
        <dbReference type="Proteomes" id="UP000646548"/>
    </source>
</evidence>
<comment type="caution">
    <text evidence="2">The sequence shown here is derived from an EMBL/GenBank/DDBJ whole genome shotgun (WGS) entry which is preliminary data.</text>
</comment>
<gene>
    <name evidence="2" type="ORF">FQA47_002720</name>
</gene>
<sequence length="198" mass="22032">MQNLVRTVAVLGWVAAVCVSAAMDECEDAQGRPQRCMPEFVNAAFNVTVVAYQHLRLPPRGVLRADRSHRRHQVLPHLRRARPAEPPQRRVPDRLQQPAGRHLVAEPDHAGGGPVPHLHQPHPASRQVFRTKTPFCPENSAFEAPQVVVSLLWRPLLAIFMPNHPTSPRMTAAFMPLGEGSASLKSFSRKPACLDMHL</sequence>
<reference evidence="2" key="1">
    <citation type="journal article" name="BMC Genomics">
        <title>Long-read sequencing and de novo genome assembly of marine medaka (Oryzias melastigma).</title>
        <authorList>
            <person name="Liang P."/>
            <person name="Saqib H.S.A."/>
            <person name="Ni X."/>
            <person name="Shen Y."/>
        </authorList>
    </citation>
    <scope>NUCLEOTIDE SEQUENCE</scope>
    <source>
        <strain evidence="2">Bigg-433</strain>
    </source>
</reference>
<feature type="signal peptide" evidence="1">
    <location>
        <begin position="1"/>
        <end position="21"/>
    </location>
</feature>
<dbReference type="Proteomes" id="UP000646548">
    <property type="component" value="Unassembled WGS sequence"/>
</dbReference>
<name>A0A834F3W1_ORYME</name>
<dbReference type="AlphaFoldDB" id="A0A834F3W1"/>
<feature type="chain" id="PRO_5032957609" evidence="1">
    <location>
        <begin position="22"/>
        <end position="198"/>
    </location>
</feature>
<organism evidence="2 3">
    <name type="scientific">Oryzias melastigma</name>
    <name type="common">Marine medaka</name>
    <dbReference type="NCBI Taxonomy" id="30732"/>
    <lineage>
        <taxon>Eukaryota</taxon>
        <taxon>Metazoa</taxon>
        <taxon>Chordata</taxon>
        <taxon>Craniata</taxon>
        <taxon>Vertebrata</taxon>
        <taxon>Euteleostomi</taxon>
        <taxon>Actinopterygii</taxon>
        <taxon>Neopterygii</taxon>
        <taxon>Teleostei</taxon>
        <taxon>Neoteleostei</taxon>
        <taxon>Acanthomorphata</taxon>
        <taxon>Ovalentaria</taxon>
        <taxon>Atherinomorphae</taxon>
        <taxon>Beloniformes</taxon>
        <taxon>Adrianichthyidae</taxon>
        <taxon>Oryziinae</taxon>
        <taxon>Oryzias</taxon>
    </lineage>
</organism>
<accession>A0A834F3W1</accession>
<evidence type="ECO:0000313" key="2">
    <source>
        <dbReference type="EMBL" id="KAF6720239.1"/>
    </source>
</evidence>
<evidence type="ECO:0000256" key="1">
    <source>
        <dbReference type="SAM" id="SignalP"/>
    </source>
</evidence>
<keyword evidence="1" id="KW-0732">Signal</keyword>